<gene>
    <name evidence="2" type="ORF">QY95_02921</name>
</gene>
<keyword evidence="1" id="KW-1133">Transmembrane helix</keyword>
<name>A0A0F5HQA0_BACTR</name>
<evidence type="ECO:0000313" key="3">
    <source>
        <dbReference type="Proteomes" id="UP000031563"/>
    </source>
</evidence>
<reference evidence="2" key="1">
    <citation type="submission" date="2015-02" db="EMBL/GenBank/DDBJ databases">
        <title>Genome Assembly of Bacillaceae bacterium MTCC 8252.</title>
        <authorList>
            <person name="Verma A."/>
            <person name="Khatri I."/>
            <person name="Mual P."/>
            <person name="Subramanian S."/>
            <person name="Krishnamurthi S."/>
        </authorList>
    </citation>
    <scope>NUCLEOTIDE SEQUENCE [LARGE SCALE GENOMIC DNA]</scope>
    <source>
        <strain evidence="2">MTCC 8252</strain>
    </source>
</reference>
<dbReference type="EMBL" id="JWIR02000058">
    <property type="protein sequence ID" value="KKB36847.1"/>
    <property type="molecule type" value="Genomic_DNA"/>
</dbReference>
<sequence>MSKSAKMTIEFFTGYVLLMASLISTALFADIDQTTSPIHTTESSPTFKEEFMEHERKAEEKKNQEQEPLFHVSDEFAMTAVTAGAIADIVIAILWARKENRRLKGEEIPSKKRWRDTKLFWNIVAMGVIQPKNSQYSINWLNLISVTILLHVLFYLLFTKN</sequence>
<accession>A0A0F5HVG9</accession>
<protein>
    <submittedName>
        <fullName evidence="2">Uncharacterized protein</fullName>
    </submittedName>
</protein>
<dbReference type="AlphaFoldDB" id="A0A0F5HQA0"/>
<feature type="transmembrane region" description="Helical" evidence="1">
    <location>
        <begin position="12"/>
        <end position="29"/>
    </location>
</feature>
<evidence type="ECO:0000313" key="2">
    <source>
        <dbReference type="EMBL" id="KKB36847.1"/>
    </source>
</evidence>
<dbReference type="RefSeq" id="WP_039233978.1">
    <property type="nucleotide sequence ID" value="NZ_JWIR02000058.1"/>
</dbReference>
<organism evidence="2 3">
    <name type="scientific">Bacillus thermotolerans</name>
    <name type="common">Quasibacillus thermotolerans</name>
    <dbReference type="NCBI Taxonomy" id="1221996"/>
    <lineage>
        <taxon>Bacteria</taxon>
        <taxon>Bacillati</taxon>
        <taxon>Bacillota</taxon>
        <taxon>Bacilli</taxon>
        <taxon>Bacillales</taxon>
        <taxon>Bacillaceae</taxon>
        <taxon>Bacillus</taxon>
    </lineage>
</organism>
<dbReference type="OrthoDB" id="2858593at2"/>
<feature type="transmembrane region" description="Helical" evidence="1">
    <location>
        <begin position="76"/>
        <end position="96"/>
    </location>
</feature>
<keyword evidence="1" id="KW-0812">Transmembrane</keyword>
<proteinExistence type="predicted"/>
<keyword evidence="1" id="KW-0472">Membrane</keyword>
<evidence type="ECO:0000256" key="1">
    <source>
        <dbReference type="SAM" id="Phobius"/>
    </source>
</evidence>
<accession>A0A0F5HQA0</accession>
<comment type="caution">
    <text evidence="2">The sequence shown here is derived from an EMBL/GenBank/DDBJ whole genome shotgun (WGS) entry which is preliminary data.</text>
</comment>
<keyword evidence="3" id="KW-1185">Reference proteome</keyword>
<dbReference type="Proteomes" id="UP000031563">
    <property type="component" value="Unassembled WGS sequence"/>
</dbReference>
<feature type="transmembrane region" description="Helical" evidence="1">
    <location>
        <begin position="140"/>
        <end position="158"/>
    </location>
</feature>